<evidence type="ECO:0000313" key="1">
    <source>
        <dbReference type="EMBL" id="ABX07754.1"/>
    </source>
</evidence>
<keyword evidence="1" id="KW-0614">Plasmid</keyword>
<dbReference type="HOGENOM" id="CLU_003004_0_0_0"/>
<dbReference type="SUPFAM" id="SSF52540">
    <property type="entry name" value="P-loop containing nucleoside triphosphate hydrolases"/>
    <property type="match status" value="1"/>
</dbReference>
<dbReference type="InterPro" id="IPR027417">
    <property type="entry name" value="P-loop_NTPase"/>
</dbReference>
<proteinExistence type="predicted"/>
<dbReference type="KEGG" id="hau:Haur_5126"/>
<organism evidence="1 2">
    <name type="scientific">Herpetosiphon aurantiacus (strain ATCC 23779 / DSM 785 / 114-95)</name>
    <dbReference type="NCBI Taxonomy" id="316274"/>
    <lineage>
        <taxon>Bacteria</taxon>
        <taxon>Bacillati</taxon>
        <taxon>Chloroflexota</taxon>
        <taxon>Chloroflexia</taxon>
        <taxon>Herpetosiphonales</taxon>
        <taxon>Herpetosiphonaceae</taxon>
        <taxon>Herpetosiphon</taxon>
    </lineage>
</organism>
<geneLocation type="plasmid" evidence="1 2">
    <name>pHAU01</name>
</geneLocation>
<dbReference type="Gene3D" id="1.25.40.10">
    <property type="entry name" value="Tetratricopeptide repeat domain"/>
    <property type="match status" value="5"/>
</dbReference>
<accession>A9B8U0</accession>
<dbReference type="PANTHER" id="PTHR10098">
    <property type="entry name" value="RAPSYN-RELATED"/>
    <property type="match status" value="1"/>
</dbReference>
<gene>
    <name evidence="1" type="ordered locus">Haur_5126</name>
</gene>
<dbReference type="InterPro" id="IPR011990">
    <property type="entry name" value="TPR-like_helical_dom_sf"/>
</dbReference>
<dbReference type="PANTHER" id="PTHR10098:SF108">
    <property type="entry name" value="TETRATRICOPEPTIDE REPEAT PROTEIN 28"/>
    <property type="match status" value="1"/>
</dbReference>
<evidence type="ECO:0000313" key="2">
    <source>
        <dbReference type="Proteomes" id="UP000000787"/>
    </source>
</evidence>
<name>A9B8U0_HERA2</name>
<keyword evidence="2" id="KW-1185">Reference proteome</keyword>
<dbReference type="BioCyc" id="HAUR316274:GHYA-5188-MONOMER"/>
<dbReference type="EMBL" id="CP000876">
    <property type="protein sequence ID" value="ABX07754.1"/>
    <property type="molecule type" value="Genomic_DNA"/>
</dbReference>
<dbReference type="SUPFAM" id="SSF48452">
    <property type="entry name" value="TPR-like"/>
    <property type="match status" value="1"/>
</dbReference>
<dbReference type="Proteomes" id="UP000000787">
    <property type="component" value="Plasmid pHAU01"/>
</dbReference>
<dbReference type="InParanoid" id="A9B8U0"/>
<reference evidence="1 2" key="1">
    <citation type="journal article" date="2011" name="Stand. Genomic Sci.">
        <title>Complete genome sequence of the filamentous gliding predatory bacterium Herpetosiphon aurantiacus type strain (114-95(T)).</title>
        <authorList>
            <person name="Kiss H."/>
            <person name="Nett M."/>
            <person name="Domin N."/>
            <person name="Martin K."/>
            <person name="Maresca J.A."/>
            <person name="Copeland A."/>
            <person name="Lapidus A."/>
            <person name="Lucas S."/>
            <person name="Berry K.W."/>
            <person name="Glavina Del Rio T."/>
            <person name="Dalin E."/>
            <person name="Tice H."/>
            <person name="Pitluck S."/>
            <person name="Richardson P."/>
            <person name="Bruce D."/>
            <person name="Goodwin L."/>
            <person name="Han C."/>
            <person name="Detter J.C."/>
            <person name="Schmutz J."/>
            <person name="Brettin T."/>
            <person name="Land M."/>
            <person name="Hauser L."/>
            <person name="Kyrpides N.C."/>
            <person name="Ivanova N."/>
            <person name="Goker M."/>
            <person name="Woyke T."/>
            <person name="Klenk H.P."/>
            <person name="Bryant D.A."/>
        </authorList>
    </citation>
    <scope>NUCLEOTIDE SEQUENCE [LARGE SCALE GENOMIC DNA]</scope>
    <source>
        <strain evidence="2">ATCC 23779 / DSM 785 / 114-95</strain>
        <plasmid evidence="1">pHAU01</plasmid>
    </source>
</reference>
<sequence length="1531" mass="168542">MDDRALRLALEALLDEPTLKSTHRASIERGLTDLKTQRITPDEWEYLCYLIEHYGASTPLPADPVAALIAAFQDKLPSVDPIALSTAIHALVGGDTAQLDGKSLALTIERRGQTQIANLAERNVVMGNLNQLDISVHIPIPDARFDSLMQAAFQRQTHERITNAAQQTESDRLLNLRLQGFVGRDNELAAIRAQIATVRPTGGYVLIKSEAGEGKSSIIAKLIQDAGFAQTPHHFIALTTGRDYQLSLLRAVVAQLILKHRLPVSYFPEESYSTMKGEFARILDELSKHGIQETIYLDGLDQLPPEGDRLIDLSFLPSQPPPGIVIVLGSRPDEAFKPLHHLNKAAYHLPPMSEIDAFTVWRSVQSGVADTLFHDLYTALKGNALFVYLAADTIRNQSVVDMASLIRQIEQNPKDIFGIKLERIKNRSEHRWPTIWRPMLALLVVTQEPLPMRVIGRLLGQPRAVIQDAVWVMGGLVSQGSDQRVALHHLLFREYIQAHEFDSEELHDIHQRLADWCAQDGDAIWADHRDALEQARRVYARHHYITHLALAENWPTLWRVLDAGDYGAQKTRFDPSMRLYALDLDRGRESAIKAGQSTEEHIQHLPRLWKYSLLRTSLTNRVDQWPNKVFAILATIGQTHEVLERIELLSSTRKQVQCWDTILPWCDTQQQKTMLVRLYQVAGHLSGIDEIFTLSIIAKITIMLGENEQAIGILDHALAIAHTLKTPEQCNEAIRAITKITTMLATNEHVLGILDRSFTIAQCIDHANYRSEALSVIAAAIAVHGDRGRVLTRNQMIDTSGRRNETISVIAAAIAVHGDIDYALTITQSIDNPVQYILAIAFIANILTILDKPEHVLGILDRALFIAQSIDNPEQRDKAMGAIAAVIVTHGDIDRALSIAQSIDNVWQRDSSLAEIAVVIATHGDIDRALSIAQSIDPPKGHTLTLAAIAVAIATHGNIDRALSITQSIEHTKERAETMSSVAVAAATHGDIDRAVIIAQSINSWQYSETMSSVAVAAATHGDINRALSITQSIESTKERAETMSRIAEVAVTYGQHEQALAILNMALSSITQSVNEAWQQRDEAIKAIAVAIATNGDIDRALTIAQSIDNIWERYQTLGILAEAIAGYGDIDHALTIAQSIDDPVQCTWALAAIAEVTITRGQDQQALAILNMAQTITHAIDNAKGRAMAFPAIAEVTATHGDIDHALSITQSIDGSWERNRTLAAIVEAIASHGNIDRALSIAQSIDNPEQRNKAMGAIAAVIVTRGDIDRALSIAQSIDNVWQRDSTLAEIVVVIASHGDIDRALTIAQSIDPQKERAEALAAIAEFTVTPGQRKQALEILNTTLTIFHTLDDQLGLHDEVIGAIAVAIASHGDIDRALSITQFIGNTWPRRDNTVGAIAKVAATHGDIDRALSIAQFIDNLDRRDNAVGAIAEATATRGDTDRALTIAQSIDDPTLRAQTFHVILQKAQSVIGILRILHHEWFRSLRSTDVWAMTVISTPLINEYPWLGVTMLDAEEWVNVQLKRLE</sequence>
<protein>
    <submittedName>
        <fullName evidence="1">Uncharacterized protein</fullName>
    </submittedName>
</protein>